<proteinExistence type="inferred from homology"/>
<dbReference type="PANTHER" id="PTHR16301">
    <property type="entry name" value="IMPACT-RELATED"/>
    <property type="match status" value="1"/>
</dbReference>
<dbReference type="GO" id="GO:0006446">
    <property type="term" value="P:regulation of translational initiation"/>
    <property type="evidence" value="ECO:0007669"/>
    <property type="project" value="TreeGrafter"/>
</dbReference>
<sequence length="171" mass="18612">MIPVGRIRCLYSTMAKSWIESEILVDRKSKFQARCCTMKSPDEISSLLQELVDGNKAISKASHPHMYAWRTGEAVASADSGQVKGSGKKSKKNKDTSSTSSQPSWKNIQQGCQDGGESGAGQRLLTLLERAQLCNVLVVVTRWYGGTPLGSARFRHISSTASECLKKGGFL</sequence>
<dbReference type="SUPFAM" id="SSF54211">
    <property type="entry name" value="Ribosomal protein S5 domain 2-like"/>
    <property type="match status" value="1"/>
</dbReference>
<evidence type="ECO:0000313" key="5">
    <source>
        <dbReference type="Proteomes" id="UP000187013"/>
    </source>
</evidence>
<dbReference type="PANTHER" id="PTHR16301:SF17">
    <property type="entry name" value="IMPACT FAMILY MEMBER YDL177C"/>
    <property type="match status" value="1"/>
</dbReference>
<feature type="compositionally biased region" description="Polar residues" evidence="2">
    <location>
        <begin position="102"/>
        <end position="112"/>
    </location>
</feature>
<comment type="caution">
    <text evidence="4">The sequence shown here is derived from an EMBL/GenBank/DDBJ whole genome shotgun (WGS) entry which is preliminary data.</text>
</comment>
<dbReference type="GO" id="GO:0005737">
    <property type="term" value="C:cytoplasm"/>
    <property type="evidence" value="ECO:0007669"/>
    <property type="project" value="TreeGrafter"/>
</dbReference>
<dbReference type="InterPro" id="IPR036956">
    <property type="entry name" value="Impact_N_sf"/>
</dbReference>
<protein>
    <recommendedName>
        <fullName evidence="3">Impact N-terminal domain-containing protein</fullName>
    </recommendedName>
</protein>
<dbReference type="GO" id="GO:0140469">
    <property type="term" value="P:GCN2-mediated signaling"/>
    <property type="evidence" value="ECO:0007669"/>
    <property type="project" value="TreeGrafter"/>
</dbReference>
<evidence type="ECO:0000256" key="2">
    <source>
        <dbReference type="SAM" id="MobiDB-lite"/>
    </source>
</evidence>
<dbReference type="OrthoDB" id="69641at2759"/>
<dbReference type="Gene3D" id="3.30.230.30">
    <property type="entry name" value="Impact, N-terminal domain"/>
    <property type="match status" value="1"/>
</dbReference>
<dbReference type="AlphaFoldDB" id="A0A1Q3ABV0"/>
<dbReference type="Pfam" id="PF01205">
    <property type="entry name" value="Impact_N"/>
    <property type="match status" value="1"/>
</dbReference>
<gene>
    <name evidence="4" type="ORF">ZYGR_0AI03820</name>
</gene>
<reference evidence="4 5" key="1">
    <citation type="submission" date="2016-08" db="EMBL/GenBank/DDBJ databases">
        <title>Draft genome sequence of allopolyploid Zygosaccharomyces rouxii.</title>
        <authorList>
            <person name="Watanabe J."/>
            <person name="Uehara K."/>
            <person name="Mogi Y."/>
            <person name="Tsukioka Y."/>
        </authorList>
    </citation>
    <scope>NUCLEOTIDE SEQUENCE [LARGE SCALE GENOMIC DNA]</scope>
    <source>
        <strain evidence="4 5">NBRC 110957</strain>
    </source>
</reference>
<evidence type="ECO:0000259" key="3">
    <source>
        <dbReference type="Pfam" id="PF01205"/>
    </source>
</evidence>
<dbReference type="Proteomes" id="UP000187013">
    <property type="component" value="Unassembled WGS sequence"/>
</dbReference>
<evidence type="ECO:0000313" key="4">
    <source>
        <dbReference type="EMBL" id="GAV53100.1"/>
    </source>
</evidence>
<comment type="similarity">
    <text evidence="1">Belongs to the IMPACT family.</text>
</comment>
<feature type="region of interest" description="Disordered" evidence="2">
    <location>
        <begin position="75"/>
        <end position="114"/>
    </location>
</feature>
<dbReference type="InterPro" id="IPR020569">
    <property type="entry name" value="UPF0029_Impact_CS"/>
</dbReference>
<dbReference type="InterPro" id="IPR020568">
    <property type="entry name" value="Ribosomal_Su5_D2-typ_SF"/>
</dbReference>
<dbReference type="InterPro" id="IPR023582">
    <property type="entry name" value="Impact"/>
</dbReference>
<name>A0A1Q3ABV0_ZYGRO</name>
<accession>A0A1Q3ABV0</accession>
<dbReference type="PROSITE" id="PS00910">
    <property type="entry name" value="UPF0029"/>
    <property type="match status" value="1"/>
</dbReference>
<organism evidence="4 5">
    <name type="scientific">Zygosaccharomyces rouxii</name>
    <dbReference type="NCBI Taxonomy" id="4956"/>
    <lineage>
        <taxon>Eukaryota</taxon>
        <taxon>Fungi</taxon>
        <taxon>Dikarya</taxon>
        <taxon>Ascomycota</taxon>
        <taxon>Saccharomycotina</taxon>
        <taxon>Saccharomycetes</taxon>
        <taxon>Saccharomycetales</taxon>
        <taxon>Saccharomycetaceae</taxon>
        <taxon>Zygosaccharomyces</taxon>
    </lineage>
</organism>
<dbReference type="InterPro" id="IPR001498">
    <property type="entry name" value="Impact_N"/>
</dbReference>
<evidence type="ECO:0000256" key="1">
    <source>
        <dbReference type="ARBA" id="ARBA00007665"/>
    </source>
</evidence>
<dbReference type="EMBL" id="BDGX01000035">
    <property type="protein sequence ID" value="GAV53100.1"/>
    <property type="molecule type" value="Genomic_DNA"/>
</dbReference>
<feature type="domain" description="Impact N-terminal" evidence="3">
    <location>
        <begin position="27"/>
        <end position="165"/>
    </location>
</feature>